<evidence type="ECO:0000256" key="3">
    <source>
        <dbReference type="ARBA" id="ARBA00022471"/>
    </source>
</evidence>
<dbReference type="Proteomes" id="UP001054821">
    <property type="component" value="Chromosome 1"/>
</dbReference>
<dbReference type="PANTHER" id="PTHR31232:SF43">
    <property type="entry name" value="S-PROTEIN HOMOLOG 29-RELATED"/>
    <property type="match status" value="1"/>
</dbReference>
<gene>
    <name evidence="7" type="ORF">L3X38_001211</name>
</gene>
<dbReference type="GO" id="GO:0060320">
    <property type="term" value="P:rejection of self pollen"/>
    <property type="evidence" value="ECO:0007669"/>
    <property type="project" value="UniProtKB-KW"/>
</dbReference>
<evidence type="ECO:0000256" key="1">
    <source>
        <dbReference type="ARBA" id="ARBA00004613"/>
    </source>
</evidence>
<protein>
    <recommendedName>
        <fullName evidence="6">S-protein homolog</fullName>
    </recommendedName>
</protein>
<keyword evidence="8" id="KW-1185">Reference proteome</keyword>
<reference evidence="7 8" key="1">
    <citation type="journal article" date="2022" name="G3 (Bethesda)">
        <title>Whole-genome sequence and methylome profiling of the almond [Prunus dulcis (Mill.) D.A. Webb] cultivar 'Nonpareil'.</title>
        <authorList>
            <person name="D'Amico-Willman K.M."/>
            <person name="Ouma W.Z."/>
            <person name="Meulia T."/>
            <person name="Sideli G.M."/>
            <person name="Gradziel T.M."/>
            <person name="Fresnedo-Ramirez J."/>
        </authorList>
    </citation>
    <scope>NUCLEOTIDE SEQUENCE [LARGE SCALE GENOMIC DNA]</scope>
    <source>
        <strain evidence="7">Clone GOH B32 T37-40</strain>
    </source>
</reference>
<keyword evidence="4 6" id="KW-0964">Secreted</keyword>
<feature type="chain" id="PRO_5041782372" description="S-protein homolog" evidence="6">
    <location>
        <begin position="18"/>
        <end position="156"/>
    </location>
</feature>
<dbReference type="AlphaFoldDB" id="A0AAD4ZJP4"/>
<comment type="caution">
    <text evidence="7">The sequence shown here is derived from an EMBL/GenBank/DDBJ whole genome shotgun (WGS) entry which is preliminary data.</text>
</comment>
<evidence type="ECO:0000256" key="2">
    <source>
        <dbReference type="ARBA" id="ARBA00005581"/>
    </source>
</evidence>
<evidence type="ECO:0000313" key="8">
    <source>
        <dbReference type="Proteomes" id="UP001054821"/>
    </source>
</evidence>
<keyword evidence="5 6" id="KW-0732">Signal</keyword>
<dbReference type="PANTHER" id="PTHR31232">
    <property type="match status" value="1"/>
</dbReference>
<sequence length="156" mass="18250">MPLLVILLLTTSSVGGAFNFPKHTAVRITNLLESNMDLTVHCKSNDNDLGEHTIRPREEYEFDFKTNIFGTTLFFCGFKWSNEFHWFDVFRTNRDDCSSCFWSIIEAGPCLYGVDAMIHIHYLMGEVLRLQQFWWCLLCPHYDVDAKFVQHGKEEK</sequence>
<comment type="subcellular location">
    <subcellularLocation>
        <location evidence="1 6">Secreted</location>
    </subcellularLocation>
</comment>
<evidence type="ECO:0000256" key="4">
    <source>
        <dbReference type="ARBA" id="ARBA00022525"/>
    </source>
</evidence>
<organism evidence="7 8">
    <name type="scientific">Prunus dulcis</name>
    <name type="common">Almond</name>
    <name type="synonym">Amygdalus dulcis</name>
    <dbReference type="NCBI Taxonomy" id="3755"/>
    <lineage>
        <taxon>Eukaryota</taxon>
        <taxon>Viridiplantae</taxon>
        <taxon>Streptophyta</taxon>
        <taxon>Embryophyta</taxon>
        <taxon>Tracheophyta</taxon>
        <taxon>Spermatophyta</taxon>
        <taxon>Magnoliopsida</taxon>
        <taxon>eudicotyledons</taxon>
        <taxon>Gunneridae</taxon>
        <taxon>Pentapetalae</taxon>
        <taxon>rosids</taxon>
        <taxon>fabids</taxon>
        <taxon>Rosales</taxon>
        <taxon>Rosaceae</taxon>
        <taxon>Amygdaloideae</taxon>
        <taxon>Amygdaleae</taxon>
        <taxon>Prunus</taxon>
    </lineage>
</organism>
<dbReference type="Pfam" id="PF05938">
    <property type="entry name" value="Self-incomp_S1"/>
    <property type="match status" value="1"/>
</dbReference>
<accession>A0AAD4ZJP4</accession>
<comment type="similarity">
    <text evidence="2 6">Belongs to the plant self-incompatibility (S1) protein family.</text>
</comment>
<dbReference type="GO" id="GO:0005576">
    <property type="term" value="C:extracellular region"/>
    <property type="evidence" value="ECO:0007669"/>
    <property type="project" value="UniProtKB-SubCell"/>
</dbReference>
<evidence type="ECO:0000256" key="6">
    <source>
        <dbReference type="RuleBase" id="RU367044"/>
    </source>
</evidence>
<name>A0AAD4ZJP4_PRUDU</name>
<proteinExistence type="inferred from homology"/>
<evidence type="ECO:0000313" key="7">
    <source>
        <dbReference type="EMBL" id="KAI5348324.1"/>
    </source>
</evidence>
<keyword evidence="3 6" id="KW-0713">Self-incompatibility</keyword>
<dbReference type="InterPro" id="IPR010264">
    <property type="entry name" value="Self-incomp_S1"/>
</dbReference>
<feature type="signal peptide" evidence="6">
    <location>
        <begin position="1"/>
        <end position="17"/>
    </location>
</feature>
<dbReference type="EMBL" id="JAJFAZ020000001">
    <property type="protein sequence ID" value="KAI5348324.1"/>
    <property type="molecule type" value="Genomic_DNA"/>
</dbReference>
<evidence type="ECO:0000256" key="5">
    <source>
        <dbReference type="ARBA" id="ARBA00022729"/>
    </source>
</evidence>